<feature type="compositionally biased region" description="Basic and acidic residues" evidence="1">
    <location>
        <begin position="1"/>
        <end position="12"/>
    </location>
</feature>
<dbReference type="EMBL" id="CAJGYO010000006">
    <property type="protein sequence ID" value="CAD6239794.1"/>
    <property type="molecule type" value="Genomic_DNA"/>
</dbReference>
<evidence type="ECO:0000313" key="3">
    <source>
        <dbReference type="Proteomes" id="UP000604825"/>
    </source>
</evidence>
<protein>
    <recommendedName>
        <fullName evidence="4">DUF4283 domain-containing protein</fullName>
    </recommendedName>
</protein>
<evidence type="ECO:0000256" key="1">
    <source>
        <dbReference type="SAM" id="MobiDB-lite"/>
    </source>
</evidence>
<feature type="region of interest" description="Disordered" evidence="1">
    <location>
        <begin position="1"/>
        <end position="21"/>
    </location>
</feature>
<dbReference type="AlphaFoldDB" id="A0A811PFI4"/>
<dbReference type="OrthoDB" id="689628at2759"/>
<keyword evidence="3" id="KW-1185">Reference proteome</keyword>
<proteinExistence type="predicted"/>
<dbReference type="InterPro" id="IPR040256">
    <property type="entry name" value="At4g02000-like"/>
</dbReference>
<gene>
    <name evidence="2" type="ORF">NCGR_LOCUS26649</name>
</gene>
<sequence>MATQKGKEKTEGLDDGAPEPTLEERLEGLNLQGEEEEDLDFSEEFEELIKDVRWVMDGSPWLFRGAAVVIEEYDGFSTVNNYKLDKIPIWTCIQGVPEGLMKKRELAEKVAKKVGDLITVVVNEGKINPTPYLRARVWLELSKPLVRVVPITFKEKNDVLSVV</sequence>
<dbReference type="PANTHER" id="PTHR31286:SF167">
    <property type="entry name" value="OS09G0268800 PROTEIN"/>
    <property type="match status" value="1"/>
</dbReference>
<accession>A0A811PFI4</accession>
<organism evidence="2 3">
    <name type="scientific">Miscanthus lutarioriparius</name>
    <dbReference type="NCBI Taxonomy" id="422564"/>
    <lineage>
        <taxon>Eukaryota</taxon>
        <taxon>Viridiplantae</taxon>
        <taxon>Streptophyta</taxon>
        <taxon>Embryophyta</taxon>
        <taxon>Tracheophyta</taxon>
        <taxon>Spermatophyta</taxon>
        <taxon>Magnoliopsida</taxon>
        <taxon>Liliopsida</taxon>
        <taxon>Poales</taxon>
        <taxon>Poaceae</taxon>
        <taxon>PACMAD clade</taxon>
        <taxon>Panicoideae</taxon>
        <taxon>Andropogonodae</taxon>
        <taxon>Andropogoneae</taxon>
        <taxon>Saccharinae</taxon>
        <taxon>Miscanthus</taxon>
    </lineage>
</organism>
<evidence type="ECO:0008006" key="4">
    <source>
        <dbReference type="Google" id="ProtNLM"/>
    </source>
</evidence>
<dbReference type="PANTHER" id="PTHR31286">
    <property type="entry name" value="GLYCINE-RICH CELL WALL STRUCTURAL PROTEIN 1.8-LIKE"/>
    <property type="match status" value="1"/>
</dbReference>
<dbReference type="Proteomes" id="UP000604825">
    <property type="component" value="Unassembled WGS sequence"/>
</dbReference>
<reference evidence="2" key="1">
    <citation type="submission" date="2020-10" db="EMBL/GenBank/DDBJ databases">
        <authorList>
            <person name="Han B."/>
            <person name="Lu T."/>
            <person name="Zhao Q."/>
            <person name="Huang X."/>
            <person name="Zhao Y."/>
        </authorList>
    </citation>
    <scope>NUCLEOTIDE SEQUENCE</scope>
</reference>
<evidence type="ECO:0000313" key="2">
    <source>
        <dbReference type="EMBL" id="CAD6239794.1"/>
    </source>
</evidence>
<name>A0A811PFI4_9POAL</name>
<comment type="caution">
    <text evidence="2">The sequence shown here is derived from an EMBL/GenBank/DDBJ whole genome shotgun (WGS) entry which is preliminary data.</text>
</comment>